<feature type="region of interest" description="Disordered" evidence="6">
    <location>
        <begin position="657"/>
        <end position="687"/>
    </location>
</feature>
<dbReference type="SUPFAM" id="SSF57889">
    <property type="entry name" value="Cysteine-rich domain"/>
    <property type="match status" value="1"/>
</dbReference>
<feature type="domain" description="SH3" evidence="7">
    <location>
        <begin position="593"/>
        <end position="657"/>
    </location>
</feature>
<keyword evidence="1 4" id="KW-0728">SH3 domain</keyword>
<dbReference type="Gene3D" id="2.30.30.40">
    <property type="entry name" value="SH3 Domains"/>
    <property type="match status" value="2"/>
</dbReference>
<dbReference type="OrthoDB" id="8783038at2759"/>
<dbReference type="InterPro" id="IPR001452">
    <property type="entry name" value="SH3_domain"/>
</dbReference>
<keyword evidence="11" id="KW-1185">Reference proteome</keyword>
<feature type="compositionally biased region" description="Basic residues" evidence="6">
    <location>
        <begin position="482"/>
        <end position="493"/>
    </location>
</feature>
<dbReference type="SMART" id="SM00109">
    <property type="entry name" value="C1"/>
    <property type="match status" value="1"/>
</dbReference>
<feature type="compositionally biased region" description="Polar residues" evidence="6">
    <location>
        <begin position="494"/>
        <end position="511"/>
    </location>
</feature>
<dbReference type="Gene3D" id="1.20.1270.60">
    <property type="entry name" value="Arfaptin homology (AH) domain/BAR domain"/>
    <property type="match status" value="1"/>
</dbReference>
<dbReference type="GO" id="GO:0030833">
    <property type="term" value="P:regulation of actin filament polymerization"/>
    <property type="evidence" value="ECO:0007669"/>
    <property type="project" value="TreeGrafter"/>
</dbReference>
<dbReference type="AlphaFoldDB" id="A0A9W7YAW7"/>
<feature type="compositionally biased region" description="Low complexity" evidence="6">
    <location>
        <begin position="513"/>
        <end position="533"/>
    </location>
</feature>
<dbReference type="EMBL" id="JANBOI010001055">
    <property type="protein sequence ID" value="KAJ1727563.1"/>
    <property type="molecule type" value="Genomic_DNA"/>
</dbReference>
<keyword evidence="3" id="KW-0862">Zinc</keyword>
<dbReference type="CDD" id="cd20824">
    <property type="entry name" value="C1_SpBZZ1-like"/>
    <property type="match status" value="1"/>
</dbReference>
<dbReference type="InterPro" id="IPR036028">
    <property type="entry name" value="SH3-like_dom_sf"/>
</dbReference>
<feature type="compositionally biased region" description="Low complexity" evidence="6">
    <location>
        <begin position="658"/>
        <end position="670"/>
    </location>
</feature>
<dbReference type="PROSITE" id="PS50002">
    <property type="entry name" value="SH3"/>
    <property type="match status" value="2"/>
</dbReference>
<feature type="compositionally biased region" description="Basic and acidic residues" evidence="6">
    <location>
        <begin position="173"/>
        <end position="195"/>
    </location>
</feature>
<keyword evidence="5" id="KW-0175">Coiled coil</keyword>
<evidence type="ECO:0000256" key="4">
    <source>
        <dbReference type="PROSITE-ProRule" id="PRU00192"/>
    </source>
</evidence>
<feature type="domain" description="F-BAR" evidence="9">
    <location>
        <begin position="1"/>
        <end position="278"/>
    </location>
</feature>
<gene>
    <name evidence="10" type="primary">bzz1</name>
    <name evidence="10" type="ORF">LPJ61_004506</name>
</gene>
<feature type="domain" description="SH3" evidence="7">
    <location>
        <begin position="688"/>
        <end position="748"/>
    </location>
</feature>
<proteinExistence type="predicted"/>
<evidence type="ECO:0000256" key="5">
    <source>
        <dbReference type="PROSITE-ProRule" id="PRU01077"/>
    </source>
</evidence>
<evidence type="ECO:0000313" key="11">
    <source>
        <dbReference type="Proteomes" id="UP001143981"/>
    </source>
</evidence>
<dbReference type="Pfam" id="PF14604">
    <property type="entry name" value="SH3_9"/>
    <property type="match status" value="2"/>
</dbReference>
<dbReference type="InterPro" id="IPR002219">
    <property type="entry name" value="PKC_DAG/PE"/>
</dbReference>
<feature type="compositionally biased region" description="Basic and acidic residues" evidence="6">
    <location>
        <begin position="365"/>
        <end position="374"/>
    </location>
</feature>
<name>A0A9W7YAW7_9FUNG</name>
<dbReference type="PROSITE" id="PS51741">
    <property type="entry name" value="F_BAR"/>
    <property type="match status" value="1"/>
</dbReference>
<evidence type="ECO:0000256" key="3">
    <source>
        <dbReference type="ARBA" id="ARBA00022833"/>
    </source>
</evidence>
<dbReference type="SUPFAM" id="SSF103657">
    <property type="entry name" value="BAR/IMD domain-like"/>
    <property type="match status" value="1"/>
</dbReference>
<organism evidence="10 11">
    <name type="scientific">Coemansia biformis</name>
    <dbReference type="NCBI Taxonomy" id="1286918"/>
    <lineage>
        <taxon>Eukaryota</taxon>
        <taxon>Fungi</taxon>
        <taxon>Fungi incertae sedis</taxon>
        <taxon>Zoopagomycota</taxon>
        <taxon>Kickxellomycotina</taxon>
        <taxon>Kickxellomycetes</taxon>
        <taxon>Kickxellales</taxon>
        <taxon>Kickxellaceae</taxon>
        <taxon>Coemansia</taxon>
    </lineage>
</organism>
<evidence type="ECO:0000256" key="2">
    <source>
        <dbReference type="ARBA" id="ARBA00022723"/>
    </source>
</evidence>
<dbReference type="SMART" id="SM00326">
    <property type="entry name" value="SH3"/>
    <property type="match status" value="2"/>
</dbReference>
<dbReference type="PROSITE" id="PS00479">
    <property type="entry name" value="ZF_DAG_PE_1"/>
    <property type="match status" value="1"/>
</dbReference>
<evidence type="ECO:0000256" key="6">
    <source>
        <dbReference type="SAM" id="MobiDB-lite"/>
    </source>
</evidence>
<dbReference type="CDD" id="cd00174">
    <property type="entry name" value="SH3"/>
    <property type="match status" value="1"/>
</dbReference>
<evidence type="ECO:0000259" key="7">
    <source>
        <dbReference type="PROSITE" id="PS50002"/>
    </source>
</evidence>
<sequence length="751" mass="80324">MGFGSELKPNEFGAINGYVERQLGIYSGLSRLLAEKAAAEKEYGRRLLELSRGFQEQLAAAFEAKEGAAAGSLALTDGEAAGDGPLALLPAAHEWALRLEEDGRLHVQLASKVGSDVADGLHAALDALDGARRRGLEFYQRLLAERDRVYERKDKARAQYEARSKALGSSQQRQERATTEKDQDKYRQKSDREAAARNQAKNEYVLQVAVANEVKRAVNHTFTPRAMDAMHEIDCQRAAVVRRLLVQMLRMQDAADTRRADGSRRAAHVVARVVPDADAAEYVRRRAAAGVSRWDEPPDFRVVVDVAAGEDDAMALDGESQAILRNLCVQAQRDGARAEHDARTAAQTAAQARREQQEQQQQQEPAEKPPKADADRVLELEREATLAELELVQHQALRAAVEQQLGPVDQGTPHDFRAHTVAIAKTCDYCGESIGGLNRKAARCAQCDYTCHARCQIKVEPTCPGPDPDARGGFLSLFGSKRGGRRKSQRHQRTASAASGDSQASRDSSLPQRRAGTGAGAVARSRSNSHSSSMGAAQRPVLAPPPPSMTPLPAMPQPIAQQPGPYGVAMGAARPAAPAGHDSPAPALAAASAADGAVPVLYDFDGDGAATLSVRAGDRVRIVAPDADGSGWTEVAAVGAGGRQGMVPTSYVDMSQYRPQSLPQSRAPSSLAPPSPALAPQQRGGSHDGGDIVVALYDFAGRDADELSCAAGDRIRVVSREIGEGWLLGALAGREGRLPASYVRDDHQHSE</sequence>
<comment type="caution">
    <text evidence="10">The sequence shown here is derived from an EMBL/GenBank/DDBJ whole genome shotgun (WGS) entry which is preliminary data.</text>
</comment>
<dbReference type="InterPro" id="IPR027267">
    <property type="entry name" value="AH/BAR_dom_sf"/>
</dbReference>
<feature type="compositionally biased region" description="Pro residues" evidence="6">
    <location>
        <begin position="542"/>
        <end position="556"/>
    </location>
</feature>
<dbReference type="Gene3D" id="3.30.60.20">
    <property type="match status" value="1"/>
</dbReference>
<evidence type="ECO:0000259" key="9">
    <source>
        <dbReference type="PROSITE" id="PS51741"/>
    </source>
</evidence>
<dbReference type="GO" id="GO:0046872">
    <property type="term" value="F:metal ion binding"/>
    <property type="evidence" value="ECO:0007669"/>
    <property type="project" value="UniProtKB-KW"/>
</dbReference>
<dbReference type="SUPFAM" id="SSF50044">
    <property type="entry name" value="SH3-domain"/>
    <property type="match status" value="2"/>
</dbReference>
<evidence type="ECO:0000313" key="10">
    <source>
        <dbReference type="EMBL" id="KAJ1727563.1"/>
    </source>
</evidence>
<feature type="domain" description="Phorbol-ester/DAG-type" evidence="8">
    <location>
        <begin position="413"/>
        <end position="463"/>
    </location>
</feature>
<feature type="region of interest" description="Disordered" evidence="6">
    <location>
        <begin position="162"/>
        <end position="198"/>
    </location>
</feature>
<dbReference type="InterPro" id="IPR031160">
    <property type="entry name" value="F_BAR_dom"/>
</dbReference>
<evidence type="ECO:0000259" key="8">
    <source>
        <dbReference type="PROSITE" id="PS50081"/>
    </source>
</evidence>
<dbReference type="Pfam" id="PF00130">
    <property type="entry name" value="C1_1"/>
    <property type="match status" value="1"/>
</dbReference>
<evidence type="ECO:0000256" key="1">
    <source>
        <dbReference type="ARBA" id="ARBA00022443"/>
    </source>
</evidence>
<dbReference type="PANTHER" id="PTHR15735">
    <property type="entry name" value="FCH AND DOUBLE SH3 DOMAINS PROTEIN"/>
    <property type="match status" value="1"/>
</dbReference>
<dbReference type="InterPro" id="IPR046349">
    <property type="entry name" value="C1-like_sf"/>
</dbReference>
<reference evidence="10" key="1">
    <citation type="submission" date="2022-07" db="EMBL/GenBank/DDBJ databases">
        <title>Phylogenomic reconstructions and comparative analyses of Kickxellomycotina fungi.</title>
        <authorList>
            <person name="Reynolds N.K."/>
            <person name="Stajich J.E."/>
            <person name="Barry K."/>
            <person name="Grigoriev I.V."/>
            <person name="Crous P."/>
            <person name="Smith M.E."/>
        </authorList>
    </citation>
    <scope>NUCLEOTIDE SEQUENCE</scope>
    <source>
        <strain evidence="10">BCRC 34381</strain>
    </source>
</reference>
<dbReference type="Proteomes" id="UP001143981">
    <property type="component" value="Unassembled WGS sequence"/>
</dbReference>
<feature type="region of interest" description="Disordered" evidence="6">
    <location>
        <begin position="335"/>
        <end position="374"/>
    </location>
</feature>
<dbReference type="PANTHER" id="PTHR15735:SF21">
    <property type="entry name" value="PROTEIN NERVOUS WRECK"/>
    <property type="match status" value="1"/>
</dbReference>
<dbReference type="PROSITE" id="PS50081">
    <property type="entry name" value="ZF_DAG_PE_2"/>
    <property type="match status" value="1"/>
</dbReference>
<accession>A0A9W7YAW7</accession>
<feature type="region of interest" description="Disordered" evidence="6">
    <location>
        <begin position="474"/>
        <end position="558"/>
    </location>
</feature>
<keyword evidence="2" id="KW-0479">Metal-binding</keyword>
<protein>
    <submittedName>
        <fullName evidence="10">Protein BZZ1</fullName>
    </submittedName>
</protein>